<dbReference type="Gene3D" id="2.60.40.10">
    <property type="entry name" value="Immunoglobulins"/>
    <property type="match status" value="1"/>
</dbReference>
<dbReference type="EMBL" id="JBHUFV010000007">
    <property type="protein sequence ID" value="MFD1930935.1"/>
    <property type="molecule type" value="Genomic_DNA"/>
</dbReference>
<dbReference type="InterPro" id="IPR024079">
    <property type="entry name" value="MetalloPept_cat_dom_sf"/>
</dbReference>
<dbReference type="InterPro" id="IPR051172">
    <property type="entry name" value="Chlamydia_OmcB"/>
</dbReference>
<dbReference type="SUPFAM" id="SSF55486">
    <property type="entry name" value="Metalloproteases ('zincins'), catalytic domain"/>
    <property type="match status" value="1"/>
</dbReference>
<gene>
    <name evidence="3" type="ORF">ACFSKW_05525</name>
</gene>
<evidence type="ECO:0000256" key="1">
    <source>
        <dbReference type="SAM" id="SignalP"/>
    </source>
</evidence>
<feature type="domain" description="DUF11" evidence="2">
    <location>
        <begin position="682"/>
        <end position="758"/>
    </location>
</feature>
<organism evidence="3 4">
    <name type="scientific">Nonomuraea mangrovi</name>
    <dbReference type="NCBI Taxonomy" id="2316207"/>
    <lineage>
        <taxon>Bacteria</taxon>
        <taxon>Bacillati</taxon>
        <taxon>Actinomycetota</taxon>
        <taxon>Actinomycetes</taxon>
        <taxon>Streptosporangiales</taxon>
        <taxon>Streptosporangiaceae</taxon>
        <taxon>Nonomuraea</taxon>
    </lineage>
</organism>
<dbReference type="InterPro" id="IPR018247">
    <property type="entry name" value="EF_Hand_1_Ca_BS"/>
</dbReference>
<keyword evidence="4" id="KW-1185">Reference proteome</keyword>
<feature type="signal peptide" evidence="1">
    <location>
        <begin position="1"/>
        <end position="25"/>
    </location>
</feature>
<dbReference type="RefSeq" id="WP_379569815.1">
    <property type="nucleotide sequence ID" value="NZ_JBHUFV010000007.1"/>
</dbReference>
<protein>
    <recommendedName>
        <fullName evidence="2">DUF11 domain-containing protein</fullName>
    </recommendedName>
</protein>
<sequence length="945" mass="101331">MRWLARSLVALVVVLAYLAPTAAQAEDVTVTVHLYRVVEVECGEGAGESCPNDYYPKFRIDGKNFDGKDDFCCAHGSDFRTNWIHSEKVDSTHNPIDIHLELWDQDDATPDDPIDWGAPGDDLDITFDLNTCVFTGGGLTAQQGAGILSLTGQSEAVGVDSARGYFTITTPHCLDLARNAGGDSDGDGIQNAWETPGLGYDVDNDGTVDLPLGDPPYNALPYRKDLFVEVDYMRGFRPDYLGLLDVVEAFDRAPVDRYQGGKYLGVGLHVLDIDEELPHVPVLKFIPDNDGNPDNFSFIKNGTRNSTCAGAFGTAADRSSPNCANILKAKSMVYRYMIFGDLVEDEEGKTGGSGIAEWESTSPRGGNDFVVTMGVFTSEDFGRLGGRANAEKSTFMHELGHTLGLGHGGDEKVNCKPNYLSVMNYSYQFQDYDLIRPLDYSSAARGTALGVPLQEDHLNENFGVYASPDRQIVYGVGGKPGTVTATNGFIDWNGNGTRQGDTPANITRILPECPDEALEDLHGFDDWANIQYNPRLNAKYFADGARRDLPQELTAETLRARFQKADLKLTKTADQTEAAGGDTLTYTVSVTDLGPGPATAVSVTDTLPDGTVHHRSLPDLADGGVHTVTPAFTYRIPCATTDGTVLTNTATVTGKDTDGIPDPHTDDNTDRATTTVRAPVLTVNQTATPTVNAGEAVTYTVTYANTGGGAASGTVVTATLPAGVYYSQALDLGTGPRPDSVTLDDDGTRTLVWNVGAVPARSGDRAIVFTARPTLLAPAGTTYTSDVSVSYKNAGGGCTFTPVTASATTTVTVVAPTRDPRSKGFWKNHANQWTAEFLARIQATDQRYDTDRSGALNAAEITMAFKGDNAPKSVLTEHLLGTYFNLATRRVNADTAISSSPGTVRAAVLYAQGTAELPVDSGTAERYSRSIRLLDDINANRIEVY</sequence>
<evidence type="ECO:0000313" key="3">
    <source>
        <dbReference type="EMBL" id="MFD1930935.1"/>
    </source>
</evidence>
<evidence type="ECO:0000259" key="2">
    <source>
        <dbReference type="Pfam" id="PF01345"/>
    </source>
</evidence>
<dbReference type="PANTHER" id="PTHR34819:SF3">
    <property type="entry name" value="CELL SURFACE PROTEIN"/>
    <property type="match status" value="1"/>
</dbReference>
<feature type="domain" description="DUF11" evidence="2">
    <location>
        <begin position="566"/>
        <end position="673"/>
    </location>
</feature>
<proteinExistence type="predicted"/>
<dbReference type="PANTHER" id="PTHR34819">
    <property type="entry name" value="LARGE CYSTEINE-RICH PERIPLASMIC PROTEIN OMCB"/>
    <property type="match status" value="1"/>
</dbReference>
<dbReference type="Proteomes" id="UP001597368">
    <property type="component" value="Unassembled WGS sequence"/>
</dbReference>
<keyword evidence="1" id="KW-0732">Signal</keyword>
<reference evidence="4" key="1">
    <citation type="journal article" date="2019" name="Int. J. Syst. Evol. Microbiol.">
        <title>The Global Catalogue of Microorganisms (GCM) 10K type strain sequencing project: providing services to taxonomists for standard genome sequencing and annotation.</title>
        <authorList>
            <consortium name="The Broad Institute Genomics Platform"/>
            <consortium name="The Broad Institute Genome Sequencing Center for Infectious Disease"/>
            <person name="Wu L."/>
            <person name="Ma J."/>
        </authorList>
    </citation>
    <scope>NUCLEOTIDE SEQUENCE [LARGE SCALE GENOMIC DNA]</scope>
    <source>
        <strain evidence="4">ICMP 6774ER</strain>
    </source>
</reference>
<accession>A0ABW4SMY4</accession>
<dbReference type="NCBIfam" id="TIGR01451">
    <property type="entry name" value="B_ant_repeat"/>
    <property type="match status" value="2"/>
</dbReference>
<dbReference type="Gene3D" id="3.40.390.10">
    <property type="entry name" value="Collagenase (Catalytic Domain)"/>
    <property type="match status" value="1"/>
</dbReference>
<dbReference type="InterPro" id="IPR047589">
    <property type="entry name" value="DUF11_rpt"/>
</dbReference>
<dbReference type="PROSITE" id="PS00018">
    <property type="entry name" value="EF_HAND_1"/>
    <property type="match status" value="1"/>
</dbReference>
<evidence type="ECO:0000313" key="4">
    <source>
        <dbReference type="Proteomes" id="UP001597368"/>
    </source>
</evidence>
<dbReference type="InterPro" id="IPR013783">
    <property type="entry name" value="Ig-like_fold"/>
</dbReference>
<feature type="chain" id="PRO_5045772646" description="DUF11 domain-containing protein" evidence="1">
    <location>
        <begin position="26"/>
        <end position="945"/>
    </location>
</feature>
<name>A0ABW4SMY4_9ACTN</name>
<dbReference type="InterPro" id="IPR001434">
    <property type="entry name" value="OmcB-like_DUF11"/>
</dbReference>
<dbReference type="Pfam" id="PF01345">
    <property type="entry name" value="DUF11"/>
    <property type="match status" value="2"/>
</dbReference>
<comment type="caution">
    <text evidence="3">The sequence shown here is derived from an EMBL/GenBank/DDBJ whole genome shotgun (WGS) entry which is preliminary data.</text>
</comment>